<keyword evidence="2 4" id="KW-0378">Hydrolase</keyword>
<dbReference type="EMBL" id="VRLW01000001">
    <property type="protein sequence ID" value="KAA1257904.1"/>
    <property type="molecule type" value="Genomic_DNA"/>
</dbReference>
<evidence type="ECO:0000313" key="4">
    <source>
        <dbReference type="EMBL" id="KAA1257904.1"/>
    </source>
</evidence>
<dbReference type="SUPFAM" id="SSF53649">
    <property type="entry name" value="Alkaline phosphatase-like"/>
    <property type="match status" value="1"/>
</dbReference>
<dbReference type="InterPro" id="IPR017850">
    <property type="entry name" value="Alkaline_phosphatase_core_sf"/>
</dbReference>
<evidence type="ECO:0000313" key="5">
    <source>
        <dbReference type="Proteomes" id="UP000322699"/>
    </source>
</evidence>
<comment type="caution">
    <text evidence="4">The sequence shown here is derived from an EMBL/GenBank/DDBJ whole genome shotgun (WGS) entry which is preliminary data.</text>
</comment>
<dbReference type="Pfam" id="PF00884">
    <property type="entry name" value="Sulfatase"/>
    <property type="match status" value="1"/>
</dbReference>
<sequence>MNRLAPKSSLFVFLLAVLFTLHAAKLRAQDRPNIVMLFTDDQRMDGVGFMGNSTIQTPHLDSLASQGVVFDQCFVNTSICAISRANLLLGQYPTQHGIDDFFKTPTPKQFSESVPGRLQKIGYETAFFGKWGIGDTPARTKLGAVVFDFWAGQPMQTCFFHNRDCKYVQSNGKDTLCNCPPDARGKAGFRNRIGKKGLTNPLHTDSEVVPMHVDRFLEGRDQDKPFCMFVHFKSPHSPYQDWDPEFANQTDGVEMPVPPSATLENAMREPAVIKKSLGRASGMSLLKHPVRRDTHMRDYYRLVSSMDKGVGKIVESMKQRGVHENTIYLFTSDNGHHITEHGLLGKWVMYEPSLRIPGFMFDARAPKSGTKIKPLVITTDFSVTMLAAAGIDPPAEMAGLDLTKLYSSGAPNEIDWRTDFFYDHPYRHDGSIPHSQGVRDDQYSYIRYVSEDPVFEQLFDLESDPDQLDNLVANPAFKEKLEQMRERWRVLKESLK</sequence>
<dbReference type="Gene3D" id="3.40.720.10">
    <property type="entry name" value="Alkaline Phosphatase, subunit A"/>
    <property type="match status" value="1"/>
</dbReference>
<evidence type="ECO:0000256" key="1">
    <source>
        <dbReference type="ARBA" id="ARBA00008779"/>
    </source>
</evidence>
<dbReference type="OrthoDB" id="237120at2"/>
<evidence type="ECO:0000256" key="2">
    <source>
        <dbReference type="ARBA" id="ARBA00022801"/>
    </source>
</evidence>
<dbReference type="PANTHER" id="PTHR42693">
    <property type="entry name" value="ARYLSULFATASE FAMILY MEMBER"/>
    <property type="match status" value="1"/>
</dbReference>
<dbReference type="InterPro" id="IPR000917">
    <property type="entry name" value="Sulfatase_N"/>
</dbReference>
<dbReference type="Proteomes" id="UP000322699">
    <property type="component" value="Unassembled WGS sequence"/>
</dbReference>
<protein>
    <submittedName>
        <fullName evidence="4">Arylsulfatase</fullName>
        <ecNumber evidence="4">3.1.6.1</ecNumber>
    </submittedName>
</protein>
<dbReference type="PANTHER" id="PTHR42693:SF53">
    <property type="entry name" value="ENDO-4-O-SULFATASE"/>
    <property type="match status" value="1"/>
</dbReference>
<dbReference type="EC" id="3.1.6.1" evidence="4"/>
<proteinExistence type="inferred from homology"/>
<feature type="domain" description="Sulfatase N-terminal" evidence="3">
    <location>
        <begin position="32"/>
        <end position="391"/>
    </location>
</feature>
<evidence type="ECO:0000259" key="3">
    <source>
        <dbReference type="Pfam" id="PF00884"/>
    </source>
</evidence>
<reference evidence="4 5" key="1">
    <citation type="submission" date="2019-08" db="EMBL/GenBank/DDBJ databases">
        <title>Deep-cultivation of Planctomycetes and their phenomic and genomic characterization uncovers novel biology.</title>
        <authorList>
            <person name="Wiegand S."/>
            <person name="Jogler M."/>
            <person name="Boedeker C."/>
            <person name="Pinto D."/>
            <person name="Vollmers J."/>
            <person name="Rivas-Marin E."/>
            <person name="Kohn T."/>
            <person name="Peeters S.H."/>
            <person name="Heuer A."/>
            <person name="Rast P."/>
            <person name="Oberbeckmann S."/>
            <person name="Bunk B."/>
            <person name="Jeske O."/>
            <person name="Meyerdierks A."/>
            <person name="Storesund J.E."/>
            <person name="Kallscheuer N."/>
            <person name="Luecker S."/>
            <person name="Lage O.M."/>
            <person name="Pohl T."/>
            <person name="Merkel B.J."/>
            <person name="Hornburger P."/>
            <person name="Mueller R.-W."/>
            <person name="Bruemmer F."/>
            <person name="Labrenz M."/>
            <person name="Spormann A.M."/>
            <person name="Op Den Camp H."/>
            <person name="Overmann J."/>
            <person name="Amann R."/>
            <person name="Jetten M.S.M."/>
            <person name="Mascher T."/>
            <person name="Medema M.H."/>
            <person name="Devos D.P."/>
            <person name="Kaster A.-K."/>
            <person name="Ovreas L."/>
            <person name="Rohde M."/>
            <person name="Galperin M.Y."/>
            <person name="Jogler C."/>
        </authorList>
    </citation>
    <scope>NUCLEOTIDE SEQUENCE [LARGE SCALE GENOMIC DNA]</scope>
    <source>
        <strain evidence="4 5">LF1</strain>
    </source>
</reference>
<comment type="similarity">
    <text evidence="1">Belongs to the sulfatase family.</text>
</comment>
<dbReference type="InterPro" id="IPR050738">
    <property type="entry name" value="Sulfatase"/>
</dbReference>
<keyword evidence="5" id="KW-1185">Reference proteome</keyword>
<organism evidence="4 5">
    <name type="scientific">Rubripirellula obstinata</name>
    <dbReference type="NCBI Taxonomy" id="406547"/>
    <lineage>
        <taxon>Bacteria</taxon>
        <taxon>Pseudomonadati</taxon>
        <taxon>Planctomycetota</taxon>
        <taxon>Planctomycetia</taxon>
        <taxon>Pirellulales</taxon>
        <taxon>Pirellulaceae</taxon>
        <taxon>Rubripirellula</taxon>
    </lineage>
</organism>
<gene>
    <name evidence="4" type="ORF">LF1_03940</name>
</gene>
<dbReference type="RefSeq" id="WP_068267328.1">
    <property type="nucleotide sequence ID" value="NZ_LWSK01000188.1"/>
</dbReference>
<name>A0A5B1CEZ0_9BACT</name>
<dbReference type="GO" id="GO:0004065">
    <property type="term" value="F:arylsulfatase activity"/>
    <property type="evidence" value="ECO:0007669"/>
    <property type="project" value="UniProtKB-EC"/>
</dbReference>
<dbReference type="AlphaFoldDB" id="A0A5B1CEZ0"/>
<accession>A0A5B1CEZ0</accession>